<sequence length="92" mass="10365">MLTPSAALLIDYAPTRNIDRVADDAVEIAEKIRRVDHYQLYGELVELCAMHPAKGAQLLMAFAAWFDLDMTMVDLQIRAEQTAAEAQSRTKR</sequence>
<accession>A0ABR5FLM0</accession>
<dbReference type="EMBL" id="LDPO01000001">
    <property type="protein sequence ID" value="KLO31902.1"/>
    <property type="molecule type" value="Genomic_DNA"/>
</dbReference>
<gene>
    <name evidence="1" type="ORF">ABW16_01925</name>
</gene>
<proteinExistence type="predicted"/>
<organism evidence="1 2">
    <name type="scientific">Mycolicibacter heraklionensis</name>
    <dbReference type="NCBI Taxonomy" id="512402"/>
    <lineage>
        <taxon>Bacteria</taxon>
        <taxon>Bacillati</taxon>
        <taxon>Actinomycetota</taxon>
        <taxon>Actinomycetes</taxon>
        <taxon>Mycobacteriales</taxon>
        <taxon>Mycobacteriaceae</taxon>
        <taxon>Mycolicibacter</taxon>
    </lineage>
</organism>
<dbReference type="Proteomes" id="UP000036464">
    <property type="component" value="Unassembled WGS sequence"/>
</dbReference>
<keyword evidence="2" id="KW-1185">Reference proteome</keyword>
<reference evidence="1 2" key="1">
    <citation type="submission" date="2015-05" db="EMBL/GenBank/DDBJ databases">
        <title>Genome sequence of Mycobacterium heraklionense Davo strain.</title>
        <authorList>
            <person name="Greninger A.L."/>
            <person name="Cunningham G."/>
            <person name="Miller S."/>
        </authorList>
    </citation>
    <scope>NUCLEOTIDE SEQUENCE [LARGE SCALE GENOMIC DNA]</scope>
    <source>
        <strain evidence="1 2">Davo</strain>
    </source>
</reference>
<protein>
    <submittedName>
        <fullName evidence="1">Uncharacterized protein</fullName>
    </submittedName>
</protein>
<evidence type="ECO:0000313" key="1">
    <source>
        <dbReference type="EMBL" id="KLO31902.1"/>
    </source>
</evidence>
<evidence type="ECO:0000313" key="2">
    <source>
        <dbReference type="Proteomes" id="UP000036464"/>
    </source>
</evidence>
<comment type="caution">
    <text evidence="1">The sequence shown here is derived from an EMBL/GenBank/DDBJ whole genome shotgun (WGS) entry which is preliminary data.</text>
</comment>
<name>A0ABR5FLM0_9MYCO</name>